<sequence>MLCEFASIHGNHPLHRTMMFLNPVLKSVQSQILYV</sequence>
<name>A0A0E9RP67_ANGAN</name>
<dbReference type="EMBL" id="GBXM01078414">
    <property type="protein sequence ID" value="JAH30163.1"/>
    <property type="molecule type" value="Transcribed_RNA"/>
</dbReference>
<proteinExistence type="predicted"/>
<accession>A0A0E9RP67</accession>
<reference evidence="1" key="2">
    <citation type="journal article" date="2015" name="Fish Shellfish Immunol.">
        <title>Early steps in the European eel (Anguilla anguilla)-Vibrio vulnificus interaction in the gills: Role of the RtxA13 toxin.</title>
        <authorList>
            <person name="Callol A."/>
            <person name="Pajuelo D."/>
            <person name="Ebbesson L."/>
            <person name="Teles M."/>
            <person name="MacKenzie S."/>
            <person name="Amaro C."/>
        </authorList>
    </citation>
    <scope>NUCLEOTIDE SEQUENCE</scope>
</reference>
<reference evidence="1" key="1">
    <citation type="submission" date="2014-11" db="EMBL/GenBank/DDBJ databases">
        <authorList>
            <person name="Amaro Gonzalez C."/>
        </authorList>
    </citation>
    <scope>NUCLEOTIDE SEQUENCE</scope>
</reference>
<protein>
    <submittedName>
        <fullName evidence="1">Uncharacterized protein</fullName>
    </submittedName>
</protein>
<evidence type="ECO:0000313" key="1">
    <source>
        <dbReference type="EMBL" id="JAH30163.1"/>
    </source>
</evidence>
<organism evidence="1">
    <name type="scientific">Anguilla anguilla</name>
    <name type="common">European freshwater eel</name>
    <name type="synonym">Muraena anguilla</name>
    <dbReference type="NCBI Taxonomy" id="7936"/>
    <lineage>
        <taxon>Eukaryota</taxon>
        <taxon>Metazoa</taxon>
        <taxon>Chordata</taxon>
        <taxon>Craniata</taxon>
        <taxon>Vertebrata</taxon>
        <taxon>Euteleostomi</taxon>
        <taxon>Actinopterygii</taxon>
        <taxon>Neopterygii</taxon>
        <taxon>Teleostei</taxon>
        <taxon>Anguilliformes</taxon>
        <taxon>Anguillidae</taxon>
        <taxon>Anguilla</taxon>
    </lineage>
</organism>
<dbReference type="AlphaFoldDB" id="A0A0E9RP67"/>